<evidence type="ECO:0000256" key="1">
    <source>
        <dbReference type="SAM" id="SignalP"/>
    </source>
</evidence>
<evidence type="ECO:0008006" key="4">
    <source>
        <dbReference type="Google" id="ProtNLM"/>
    </source>
</evidence>
<dbReference type="Proteomes" id="UP001145087">
    <property type="component" value="Unassembled WGS sequence"/>
</dbReference>
<dbReference type="RefSeq" id="WP_343334837.1">
    <property type="nucleotide sequence ID" value="NZ_JAPOHD010000059.1"/>
</dbReference>
<gene>
    <name evidence="2" type="ORF">OU798_19330</name>
</gene>
<accession>A0A9X3F8G6</accession>
<keyword evidence="3" id="KW-1185">Reference proteome</keyword>
<dbReference type="AlphaFoldDB" id="A0A9X3F8G6"/>
<comment type="caution">
    <text evidence="2">The sequence shown here is derived from an EMBL/GenBank/DDBJ whole genome shotgun (WGS) entry which is preliminary data.</text>
</comment>
<sequence length="234" mass="26125">MNLINRLGLIVVLLLFFNAAHSQEIEATKYKSSLNSGLYLGAAVSTNGWGFNARYAFNDWFSLKTGYETLSLSYSFDFDEYDVEYKADLDFKTGGILALADFSYTRNLYISTGIIFTSFNPKVTGYAISDYQYGDITISADDIGSFKFEAEPGLKVSPYIGAGYQAFFGKRDGVVFNFETGFYYMGAPDFTIEADGLLAPTADPAFGQTEYLESQFDAYKIYPVIKLNLAFKLF</sequence>
<feature type="chain" id="PRO_5040920407" description="Outer membrane protein beta-barrel domain-containing protein" evidence="1">
    <location>
        <begin position="23"/>
        <end position="234"/>
    </location>
</feature>
<name>A0A9X3F8G6_9BACT</name>
<evidence type="ECO:0000313" key="2">
    <source>
        <dbReference type="EMBL" id="MCY1722511.1"/>
    </source>
</evidence>
<proteinExistence type="predicted"/>
<reference evidence="2" key="1">
    <citation type="submission" date="2022-11" db="EMBL/GenBank/DDBJ databases">
        <title>Marilongibacter aestuarii gen. nov., sp. nov., isolated from tidal flat sediment.</title>
        <authorList>
            <person name="Jiayan W."/>
        </authorList>
    </citation>
    <scope>NUCLEOTIDE SEQUENCE</scope>
    <source>
        <strain evidence="2">Z1-6</strain>
    </source>
</reference>
<evidence type="ECO:0000313" key="3">
    <source>
        <dbReference type="Proteomes" id="UP001145087"/>
    </source>
</evidence>
<organism evidence="2 3">
    <name type="scientific">Draconibacterium aestuarii</name>
    <dbReference type="NCBI Taxonomy" id="2998507"/>
    <lineage>
        <taxon>Bacteria</taxon>
        <taxon>Pseudomonadati</taxon>
        <taxon>Bacteroidota</taxon>
        <taxon>Bacteroidia</taxon>
        <taxon>Marinilabiliales</taxon>
        <taxon>Prolixibacteraceae</taxon>
        <taxon>Draconibacterium</taxon>
    </lineage>
</organism>
<dbReference type="EMBL" id="JAPOHD010000059">
    <property type="protein sequence ID" value="MCY1722511.1"/>
    <property type="molecule type" value="Genomic_DNA"/>
</dbReference>
<feature type="signal peptide" evidence="1">
    <location>
        <begin position="1"/>
        <end position="22"/>
    </location>
</feature>
<keyword evidence="1" id="KW-0732">Signal</keyword>
<protein>
    <recommendedName>
        <fullName evidence="4">Outer membrane protein beta-barrel domain-containing protein</fullName>
    </recommendedName>
</protein>
<dbReference type="Gene3D" id="2.40.160.170">
    <property type="match status" value="1"/>
</dbReference>